<reference evidence="6" key="2">
    <citation type="submission" date="2025-08" db="UniProtKB">
        <authorList>
            <consortium name="Ensembl"/>
        </authorList>
    </citation>
    <scope>IDENTIFICATION</scope>
    <source>
        <strain evidence="6">Thorbecke</strain>
    </source>
</reference>
<dbReference type="Pfam" id="PF00666">
    <property type="entry name" value="Cathelicidins"/>
    <property type="match status" value="1"/>
</dbReference>
<evidence type="ECO:0000313" key="6">
    <source>
        <dbReference type="Ensembl" id="ENSOCUP00000018036.2"/>
    </source>
</evidence>
<dbReference type="Bgee" id="ENSOCUG00000012350">
    <property type="expression patterns" value="Expressed in testis and 4 other cell types or tissues"/>
</dbReference>
<organism evidence="6 7">
    <name type="scientific">Oryctolagus cuniculus</name>
    <name type="common">Rabbit</name>
    <dbReference type="NCBI Taxonomy" id="9986"/>
    <lineage>
        <taxon>Eukaryota</taxon>
        <taxon>Metazoa</taxon>
        <taxon>Chordata</taxon>
        <taxon>Craniata</taxon>
        <taxon>Vertebrata</taxon>
        <taxon>Euteleostomi</taxon>
        <taxon>Mammalia</taxon>
        <taxon>Eutheria</taxon>
        <taxon>Euarchontoglires</taxon>
        <taxon>Glires</taxon>
        <taxon>Lagomorpha</taxon>
        <taxon>Leporidae</taxon>
        <taxon>Oryctolagus</taxon>
    </lineage>
</organism>
<dbReference type="Ensembl" id="ENSOCUT00000012347.3">
    <property type="protein sequence ID" value="ENSOCUP00000018036.2"/>
    <property type="gene ID" value="ENSOCUG00000012350.3"/>
</dbReference>
<feature type="chain" id="PRO_5023860231" description="Vipericidin" evidence="5">
    <location>
        <begin position="24"/>
        <end position="246"/>
    </location>
</feature>
<keyword evidence="4" id="KW-1015">Disulfide bond</keyword>
<comment type="subcellular location">
    <subcellularLocation>
        <location evidence="1">Secreted</location>
    </subcellularLocation>
</comment>
<dbReference type="Gene3D" id="3.10.450.10">
    <property type="match status" value="1"/>
</dbReference>
<dbReference type="SMR" id="G1TM30"/>
<dbReference type="GeneTree" id="ENSGT00390000000410"/>
<dbReference type="SUPFAM" id="SSF54403">
    <property type="entry name" value="Cystatin/monellin"/>
    <property type="match status" value="1"/>
</dbReference>
<dbReference type="InParanoid" id="G1TM30"/>
<dbReference type="InterPro" id="IPR046350">
    <property type="entry name" value="Cystatin_sf"/>
</dbReference>
<dbReference type="PaxDb" id="9986-ENSOCUP00000018036"/>
<name>G1TM30_RABIT</name>
<evidence type="ECO:0000256" key="4">
    <source>
        <dbReference type="ARBA" id="ARBA00023157"/>
    </source>
</evidence>
<dbReference type="AlphaFoldDB" id="G1TM30"/>
<protein>
    <recommendedName>
        <fullName evidence="8">Vipericidin</fullName>
    </recommendedName>
</protein>
<keyword evidence="7" id="KW-1185">Reference proteome</keyword>
<reference evidence="6 7" key="1">
    <citation type="journal article" date="2011" name="Nature">
        <title>A high-resolution map of human evolutionary constraint using 29 mammals.</title>
        <authorList>
            <person name="Lindblad-Toh K."/>
            <person name="Garber M."/>
            <person name="Zuk O."/>
            <person name="Lin M.F."/>
            <person name="Parker B.J."/>
            <person name="Washietl S."/>
            <person name="Kheradpour P."/>
            <person name="Ernst J."/>
            <person name="Jordan G."/>
            <person name="Mauceli E."/>
            <person name="Ward L.D."/>
            <person name="Lowe C.B."/>
            <person name="Holloway A.K."/>
            <person name="Clamp M."/>
            <person name="Gnerre S."/>
            <person name="Alfoldi J."/>
            <person name="Beal K."/>
            <person name="Chang J."/>
            <person name="Clawson H."/>
            <person name="Cuff J."/>
            <person name="Di Palma F."/>
            <person name="Fitzgerald S."/>
            <person name="Flicek P."/>
            <person name="Guttman M."/>
            <person name="Hubisz M.J."/>
            <person name="Jaffe D.B."/>
            <person name="Jungreis I."/>
            <person name="Kent W.J."/>
            <person name="Kostka D."/>
            <person name="Lara M."/>
            <person name="Martins A.L."/>
            <person name="Massingham T."/>
            <person name="Moltke I."/>
            <person name="Raney B.J."/>
            <person name="Rasmussen M.D."/>
            <person name="Robinson J."/>
            <person name="Stark A."/>
            <person name="Vilella A.J."/>
            <person name="Wen J."/>
            <person name="Xie X."/>
            <person name="Zody M.C."/>
            <person name="Baldwin J."/>
            <person name="Bloom T."/>
            <person name="Chin C.W."/>
            <person name="Heiman D."/>
            <person name="Nicol R."/>
            <person name="Nusbaum C."/>
            <person name="Young S."/>
            <person name="Wilkinson J."/>
            <person name="Worley K.C."/>
            <person name="Kovar C.L."/>
            <person name="Muzny D.M."/>
            <person name="Gibbs R.A."/>
            <person name="Cree A."/>
            <person name="Dihn H.H."/>
            <person name="Fowler G."/>
            <person name="Jhangiani S."/>
            <person name="Joshi V."/>
            <person name="Lee S."/>
            <person name="Lewis L.R."/>
            <person name="Nazareth L.V."/>
            <person name="Okwuonu G."/>
            <person name="Santibanez J."/>
            <person name="Warren W.C."/>
            <person name="Mardis E.R."/>
            <person name="Weinstock G.M."/>
            <person name="Wilson R.K."/>
            <person name="Delehaunty K."/>
            <person name="Dooling D."/>
            <person name="Fronik C."/>
            <person name="Fulton L."/>
            <person name="Fulton B."/>
            <person name="Graves T."/>
            <person name="Minx P."/>
            <person name="Sodergren E."/>
            <person name="Birney E."/>
            <person name="Margulies E.H."/>
            <person name="Herrero J."/>
            <person name="Green E.D."/>
            <person name="Haussler D."/>
            <person name="Siepel A."/>
            <person name="Goldman N."/>
            <person name="Pollard K.S."/>
            <person name="Pedersen J.S."/>
            <person name="Lander E.S."/>
            <person name="Kellis M."/>
        </authorList>
    </citation>
    <scope>NUCLEOTIDE SEQUENCE [LARGE SCALE GENOMIC DNA]</scope>
    <source>
        <strain evidence="6 7">Thorbecke inbred</strain>
    </source>
</reference>
<proteinExistence type="inferred from homology"/>
<comment type="similarity">
    <text evidence="2">Belongs to the cathelicidin family.</text>
</comment>
<dbReference type="PANTHER" id="PTHR10206:SF0">
    <property type="entry name" value="CATHELICIDIN B1-RELATED"/>
    <property type="match status" value="1"/>
</dbReference>
<evidence type="ECO:0000256" key="1">
    <source>
        <dbReference type="ARBA" id="ARBA00004613"/>
    </source>
</evidence>
<dbReference type="eggNOG" id="ENOG502SAES">
    <property type="taxonomic scope" value="Eukaryota"/>
</dbReference>
<dbReference type="GO" id="GO:0006952">
    <property type="term" value="P:defense response"/>
    <property type="evidence" value="ECO:0007669"/>
    <property type="project" value="InterPro"/>
</dbReference>
<keyword evidence="5" id="KW-0732">Signal</keyword>
<dbReference type="GO" id="GO:0005615">
    <property type="term" value="C:extracellular space"/>
    <property type="evidence" value="ECO:0007669"/>
    <property type="project" value="TreeGrafter"/>
</dbReference>
<evidence type="ECO:0000256" key="5">
    <source>
        <dbReference type="SAM" id="SignalP"/>
    </source>
</evidence>
<evidence type="ECO:0000256" key="3">
    <source>
        <dbReference type="ARBA" id="ARBA00022525"/>
    </source>
</evidence>
<reference evidence="6" key="3">
    <citation type="submission" date="2025-09" db="UniProtKB">
        <authorList>
            <consortium name="Ensembl"/>
        </authorList>
    </citation>
    <scope>IDENTIFICATION</scope>
    <source>
        <strain evidence="6">Thorbecke</strain>
    </source>
</reference>
<accession>G1TM30</accession>
<dbReference type="EMBL" id="AAGW02044054">
    <property type="status" value="NOT_ANNOTATED_CDS"/>
    <property type="molecule type" value="Genomic_DNA"/>
</dbReference>
<dbReference type="PANTHER" id="PTHR10206">
    <property type="entry name" value="CATHELICIDIN"/>
    <property type="match status" value="1"/>
</dbReference>
<dbReference type="Proteomes" id="UP000001811">
    <property type="component" value="Chromosome 9"/>
</dbReference>
<sequence>QPDKMQGVTTAGLLLLLLGLACAESKTWTKDTTLSQSETLNIIVNDLNNQSNEEYAFRVLDAHPRPDWDPTFSDPQLVIFTIRETECRKKNLSLEQCPFKDNGKEKTCWGHAKPVDEGLRVMVSCQSQKSGEVSNFQRSSRGQRDRVQKVRTENLGWKLQMVSSELSAKWIIPLTSQSVHTNVPHGLTCRHTPMHTQPPLQPRKPRPNEKFPANYPVSCCFGTVVLEGGPQSSSIGIPWELKNGNS</sequence>
<dbReference type="InterPro" id="IPR001894">
    <property type="entry name" value="Cathelicidin-like"/>
</dbReference>
<feature type="signal peptide" evidence="5">
    <location>
        <begin position="1"/>
        <end position="23"/>
    </location>
</feature>
<dbReference type="HOGENOM" id="CLU_121724_1_1_1"/>
<evidence type="ECO:0000256" key="2">
    <source>
        <dbReference type="ARBA" id="ARBA00005320"/>
    </source>
</evidence>
<keyword evidence="3" id="KW-0964">Secreted</keyword>
<evidence type="ECO:0008006" key="8">
    <source>
        <dbReference type="Google" id="ProtNLM"/>
    </source>
</evidence>
<evidence type="ECO:0000313" key="7">
    <source>
        <dbReference type="Proteomes" id="UP000001811"/>
    </source>
</evidence>
<dbReference type="STRING" id="9986.ENSOCUP00000018036"/>